<name>A0A0A7EH21_9GAMM</name>
<protein>
    <recommendedName>
        <fullName evidence="2">DUF306 domain-containing protein</fullName>
    </recommendedName>
</protein>
<reference evidence="3 4" key="1">
    <citation type="submission" date="2014-11" db="EMBL/GenBank/DDBJ databases">
        <title>Complete Genome Sequence of Pseudoalteromonas sp. Strain OCN003 Isolated from Kaneohe Bay, Oahu, Hawaii.</title>
        <authorList>
            <person name="Beurmann S."/>
            <person name="Videau P."/>
            <person name="Ushijima B."/>
            <person name="Smith A.M."/>
            <person name="Aeby G.S."/>
            <person name="Callahan S.M."/>
            <person name="Belcaid M."/>
        </authorList>
    </citation>
    <scope>NUCLEOTIDE SEQUENCE [LARGE SCALE GENOMIC DNA]</scope>
    <source>
        <strain evidence="3 4">OCN003</strain>
    </source>
</reference>
<dbReference type="eggNOG" id="COG3126">
    <property type="taxonomic scope" value="Bacteria"/>
</dbReference>
<dbReference type="KEGG" id="pseo:OM33_09020"/>
<dbReference type="EMBL" id="CP009888">
    <property type="protein sequence ID" value="AIY65277.1"/>
    <property type="molecule type" value="Genomic_DNA"/>
</dbReference>
<dbReference type="PANTHER" id="PTHR38013:SF1">
    <property type="entry name" value="GLYCOPROTEIN_POLYSACCHARIDE METABOLISM"/>
    <property type="match status" value="1"/>
</dbReference>
<gene>
    <name evidence="3" type="ORF">OM33_09020</name>
</gene>
<evidence type="ECO:0000313" key="3">
    <source>
        <dbReference type="EMBL" id="AIY65277.1"/>
    </source>
</evidence>
<dbReference type="STRING" id="1348114.OM33_09020"/>
<proteinExistence type="predicted"/>
<dbReference type="Proteomes" id="UP000030341">
    <property type="component" value="Chromosome 1"/>
</dbReference>
<keyword evidence="4" id="KW-1185">Reference proteome</keyword>
<dbReference type="InterPro" id="IPR053196">
    <property type="entry name" value="Lipoprotein_YbaY-like"/>
</dbReference>
<evidence type="ECO:0000259" key="2">
    <source>
        <dbReference type="Pfam" id="PF03724"/>
    </source>
</evidence>
<dbReference type="Gene3D" id="2.40.128.270">
    <property type="match status" value="1"/>
</dbReference>
<dbReference type="AlphaFoldDB" id="A0A0A7EH21"/>
<sequence>MNRFAKPLLLCSLMATASVTLLGCQTAPEEKVMSTLQTEVYYLDRSMLPANSELTVTLEDVSKMDVASTVISSKVITLNSAPPYQVSLDYDNALIKENMRYNVRAQIRKDGKLLYSSTQSNSPFANSDTPLKVKMTKIMPSVKPNVPLTNTYWKAITLNGEQVNTPEGARELFVQLKADGKVKGFAGCNNFMGGYTSKQFGLRFNGMASTMMMCHGTANDLEMKMHQALNDTFEYKIQGETLQLFDESKNQVAHFKAVYFN</sequence>
<feature type="signal peptide" evidence="1">
    <location>
        <begin position="1"/>
        <end position="17"/>
    </location>
</feature>
<feature type="domain" description="DUF306" evidence="2">
    <location>
        <begin position="147"/>
        <end position="256"/>
    </location>
</feature>
<keyword evidence="1" id="KW-0732">Signal</keyword>
<dbReference type="PANTHER" id="PTHR38013">
    <property type="entry name" value="GLYCOPROTEIN/POLYSACCHARIDE METABOLISM"/>
    <property type="match status" value="1"/>
</dbReference>
<feature type="chain" id="PRO_5002037913" description="DUF306 domain-containing protein" evidence="1">
    <location>
        <begin position="18"/>
        <end position="261"/>
    </location>
</feature>
<dbReference type="InterPro" id="IPR038670">
    <property type="entry name" value="HslJ-like_sf"/>
</dbReference>
<dbReference type="OrthoDB" id="5348860at2"/>
<dbReference type="eggNOG" id="COG3187">
    <property type="taxonomic scope" value="Bacteria"/>
</dbReference>
<dbReference type="Pfam" id="PF03724">
    <property type="entry name" value="META"/>
    <property type="match status" value="1"/>
</dbReference>
<dbReference type="RefSeq" id="WP_038641017.1">
    <property type="nucleotide sequence ID" value="NZ_CP009888.1"/>
</dbReference>
<accession>A0A0A7EH21</accession>
<dbReference type="Pfam" id="PF09619">
    <property type="entry name" value="YscW"/>
    <property type="match status" value="1"/>
</dbReference>
<dbReference type="HOGENOM" id="CLU_085265_0_0_6"/>
<dbReference type="PROSITE" id="PS51257">
    <property type="entry name" value="PROKAR_LIPOPROTEIN"/>
    <property type="match status" value="1"/>
</dbReference>
<evidence type="ECO:0000256" key="1">
    <source>
        <dbReference type="SAM" id="SignalP"/>
    </source>
</evidence>
<dbReference type="InterPro" id="IPR039366">
    <property type="entry name" value="Pilotin"/>
</dbReference>
<dbReference type="InterPro" id="IPR005184">
    <property type="entry name" value="DUF306_Meta_HslJ"/>
</dbReference>
<organism evidence="3 4">
    <name type="scientific">Pseudoalteromonas piratica</name>
    <dbReference type="NCBI Taxonomy" id="1348114"/>
    <lineage>
        <taxon>Bacteria</taxon>
        <taxon>Pseudomonadati</taxon>
        <taxon>Pseudomonadota</taxon>
        <taxon>Gammaproteobacteria</taxon>
        <taxon>Alteromonadales</taxon>
        <taxon>Pseudoalteromonadaceae</taxon>
        <taxon>Pseudoalteromonas</taxon>
    </lineage>
</organism>
<evidence type="ECO:0000313" key="4">
    <source>
        <dbReference type="Proteomes" id="UP000030341"/>
    </source>
</evidence>